<evidence type="ECO:0000256" key="6">
    <source>
        <dbReference type="SAM" id="MobiDB-lite"/>
    </source>
</evidence>
<proteinExistence type="inferred from homology"/>
<feature type="domain" description="PatG C-terminal" evidence="9">
    <location>
        <begin position="570"/>
        <end position="681"/>
    </location>
</feature>
<dbReference type="InterPro" id="IPR050131">
    <property type="entry name" value="Peptidase_S8_subtilisin-like"/>
</dbReference>
<evidence type="ECO:0000256" key="5">
    <source>
        <dbReference type="PROSITE-ProRule" id="PRU01240"/>
    </source>
</evidence>
<dbReference type="PROSITE" id="PS51892">
    <property type="entry name" value="SUBTILASE"/>
    <property type="match status" value="1"/>
</dbReference>
<evidence type="ECO:0000256" key="3">
    <source>
        <dbReference type="ARBA" id="ARBA00022801"/>
    </source>
</evidence>
<dbReference type="PANTHER" id="PTHR43806">
    <property type="entry name" value="PEPTIDASE S8"/>
    <property type="match status" value="1"/>
</dbReference>
<dbReference type="PRINTS" id="PR00723">
    <property type="entry name" value="SUBTILISIN"/>
</dbReference>
<dbReference type="Gene3D" id="3.40.50.200">
    <property type="entry name" value="Peptidase S8/S53 domain"/>
    <property type="match status" value="1"/>
</dbReference>
<keyword evidence="3 5" id="KW-0378">Hydrolase</keyword>
<dbReference type="Pfam" id="PF18047">
    <property type="entry name" value="PatG_D"/>
    <property type="match status" value="1"/>
</dbReference>
<dbReference type="PANTHER" id="PTHR43806:SF11">
    <property type="entry name" value="CEREVISIN-RELATED"/>
    <property type="match status" value="1"/>
</dbReference>
<organism evidence="10 11">
    <name type="scientific">Kineosporia succinea</name>
    <dbReference type="NCBI Taxonomy" id="84632"/>
    <lineage>
        <taxon>Bacteria</taxon>
        <taxon>Bacillati</taxon>
        <taxon>Actinomycetota</taxon>
        <taxon>Actinomycetes</taxon>
        <taxon>Kineosporiales</taxon>
        <taxon>Kineosporiaceae</taxon>
        <taxon>Kineosporia</taxon>
    </lineage>
</organism>
<protein>
    <submittedName>
        <fullName evidence="10">Cyanobactin maturation PatA/PatG family protease</fullName>
    </submittedName>
</protein>
<dbReference type="InterPro" id="IPR034056">
    <property type="entry name" value="Pep_S8_PatG/PatA-like"/>
</dbReference>
<dbReference type="NCBIfam" id="TIGR03895">
    <property type="entry name" value="protease_PatA"/>
    <property type="match status" value="1"/>
</dbReference>
<feature type="region of interest" description="Disordered" evidence="6">
    <location>
        <begin position="302"/>
        <end position="336"/>
    </location>
</feature>
<comment type="similarity">
    <text evidence="1 5">Belongs to the peptidase S8 family.</text>
</comment>
<evidence type="ECO:0000313" key="10">
    <source>
        <dbReference type="EMBL" id="MDP9830116.1"/>
    </source>
</evidence>
<dbReference type="InterPro" id="IPR036852">
    <property type="entry name" value="Peptidase_S8/S53_dom_sf"/>
</dbReference>
<keyword evidence="4 5" id="KW-0720">Serine protease</keyword>
<dbReference type="GO" id="GO:0008233">
    <property type="term" value="F:peptidase activity"/>
    <property type="evidence" value="ECO:0007669"/>
    <property type="project" value="UniProtKB-KW"/>
</dbReference>
<dbReference type="InterPro" id="IPR015500">
    <property type="entry name" value="Peptidase_S8_subtilisin-rel"/>
</dbReference>
<sequence length="684" mass="71719">MTDLERVPGLERLWAQTTGDENILVAVVDGPVARDHPALAGATIDVLTGVWPAEGTATRPGRHGTAVASVLFGQPGSAVRGVAPRCRGLSVPAFSARRDKTSQLELARGIELAVERGAHVINVSGGQFSPSGESDDPLSRAVRLCAQENVLVVAAAGNDGCACNHVPASLPGVLAVGALDELGKPLAMSNWGPAYRDQGLMAPGENLLTAVPGGGTARRTGTSLATPVVAGVAALLLAEQVRLGSRPDPSGVRRLLLATASSCVTEGSNAGSTTSDGNEGCERCLAGVLDIEGALTALTTQLSGTQTPATTHTPAATRNLATTQTTATTSSPETPLRPEAVVLSAAPGCGCGEAPRAVAGPTVMPTPSFQDLVTAGVVPSTTVPAPVTKAPTPEVVLSADLEDPGRQLVYALGTLGYDFGTEARRDSFKQLMDPVLIDGIAVPANPYDARQMVDHLRTNPSEASALIWTLNLELTPIYALEPSGPYAADIYDLLIRLLAGEVDVEEAENFIERVAIPGAMSGQNAKLFSGQVVPVLDLRQRRGLYGWEVNRLVAGATQIALDQPGDTAPAETVATSLRDFLSRIYYDLRNLGATSRDRALNFAATNAFQAAQTFASALAMGLVLDTITVEKSPFGRQDSDCWDVRLRFFDPENSRRAKRVFRFTIDVSDVQPVTLGEVRSWPES</sequence>
<dbReference type="RefSeq" id="WP_307248986.1">
    <property type="nucleotide sequence ID" value="NZ_JAUSQZ010000001.1"/>
</dbReference>
<dbReference type="Proteomes" id="UP001235712">
    <property type="component" value="Unassembled WGS sequence"/>
</dbReference>
<keyword evidence="11" id="KW-1185">Reference proteome</keyword>
<dbReference type="Pfam" id="PF18065">
    <property type="entry name" value="PatG_C"/>
    <property type="match status" value="1"/>
</dbReference>
<dbReference type="PROSITE" id="PS00138">
    <property type="entry name" value="SUBTILASE_SER"/>
    <property type="match status" value="1"/>
</dbReference>
<comment type="caution">
    <text evidence="10">The sequence shown here is derived from an EMBL/GenBank/DDBJ whole genome shotgun (WGS) entry which is preliminary data.</text>
</comment>
<feature type="domain" description="PatG" evidence="8">
    <location>
        <begin position="409"/>
        <end position="520"/>
    </location>
</feature>
<dbReference type="CDD" id="cd07476">
    <property type="entry name" value="Peptidases_S8_thiazoline_oxidase_subtilisin-like_protease"/>
    <property type="match status" value="1"/>
</dbReference>
<evidence type="ECO:0000256" key="1">
    <source>
        <dbReference type="ARBA" id="ARBA00011073"/>
    </source>
</evidence>
<gene>
    <name evidence="10" type="ORF">J2S57_005865</name>
</gene>
<dbReference type="EMBL" id="JAUSQZ010000001">
    <property type="protein sequence ID" value="MDP9830116.1"/>
    <property type="molecule type" value="Genomic_DNA"/>
</dbReference>
<evidence type="ECO:0000259" key="8">
    <source>
        <dbReference type="Pfam" id="PF18047"/>
    </source>
</evidence>
<name>A0ABT9PC92_9ACTN</name>
<dbReference type="GO" id="GO:0006508">
    <property type="term" value="P:proteolysis"/>
    <property type="evidence" value="ECO:0007669"/>
    <property type="project" value="UniProtKB-KW"/>
</dbReference>
<accession>A0ABT9PC92</accession>
<dbReference type="InterPro" id="IPR023828">
    <property type="entry name" value="Peptidase_S8_Ser-AS"/>
</dbReference>
<feature type="active site" description="Charge relay system" evidence="5">
    <location>
        <position position="223"/>
    </location>
</feature>
<feature type="domain" description="Peptidase S8/S53" evidence="7">
    <location>
        <begin position="21"/>
        <end position="268"/>
    </location>
</feature>
<dbReference type="InterPro" id="IPR040483">
    <property type="entry name" value="PatG_dom"/>
</dbReference>
<reference evidence="10 11" key="1">
    <citation type="submission" date="2023-07" db="EMBL/GenBank/DDBJ databases">
        <title>Sequencing the genomes of 1000 actinobacteria strains.</title>
        <authorList>
            <person name="Klenk H.-P."/>
        </authorList>
    </citation>
    <scope>NUCLEOTIDE SEQUENCE [LARGE SCALE GENOMIC DNA]</scope>
    <source>
        <strain evidence="10 11">DSM 44388</strain>
    </source>
</reference>
<dbReference type="Pfam" id="PF00082">
    <property type="entry name" value="Peptidase_S8"/>
    <property type="match status" value="1"/>
</dbReference>
<evidence type="ECO:0000313" key="11">
    <source>
        <dbReference type="Proteomes" id="UP001235712"/>
    </source>
</evidence>
<evidence type="ECO:0000256" key="4">
    <source>
        <dbReference type="ARBA" id="ARBA00022825"/>
    </source>
</evidence>
<evidence type="ECO:0000259" key="7">
    <source>
        <dbReference type="Pfam" id="PF00082"/>
    </source>
</evidence>
<evidence type="ECO:0000256" key="2">
    <source>
        <dbReference type="ARBA" id="ARBA00022670"/>
    </source>
</evidence>
<dbReference type="SUPFAM" id="SSF52743">
    <property type="entry name" value="Subtilisin-like"/>
    <property type="match status" value="1"/>
</dbReference>
<dbReference type="InterPro" id="IPR040636">
    <property type="entry name" value="PatG_C"/>
</dbReference>
<feature type="compositionally biased region" description="Low complexity" evidence="6">
    <location>
        <begin position="305"/>
        <end position="329"/>
    </location>
</feature>
<dbReference type="InterPro" id="IPR000209">
    <property type="entry name" value="Peptidase_S8/S53_dom"/>
</dbReference>
<feature type="active site" description="Charge relay system" evidence="5">
    <location>
        <position position="63"/>
    </location>
</feature>
<keyword evidence="2 5" id="KW-0645">Protease</keyword>
<dbReference type="InterPro" id="IPR023830">
    <property type="entry name" value="Peptidase_S8A_PatG"/>
</dbReference>
<evidence type="ECO:0000259" key="9">
    <source>
        <dbReference type="Pfam" id="PF18065"/>
    </source>
</evidence>
<feature type="active site" description="Charge relay system" evidence="5">
    <location>
        <position position="29"/>
    </location>
</feature>